<feature type="repeat" description="LDL-receptor class B" evidence="6">
    <location>
        <begin position="199"/>
        <end position="242"/>
    </location>
</feature>
<evidence type="ECO:0000256" key="4">
    <source>
        <dbReference type="ARBA" id="ARBA00023157"/>
    </source>
</evidence>
<evidence type="ECO:0000256" key="5">
    <source>
        <dbReference type="ARBA" id="ARBA00023180"/>
    </source>
</evidence>
<protein>
    <recommendedName>
        <fullName evidence="7">Prolow-density lipoprotein receptor-related protein 1-like beta-propeller domain-containing protein</fullName>
    </recommendedName>
</protein>
<keyword evidence="1" id="KW-0245">EGF-like domain</keyword>
<dbReference type="PANTHER" id="PTHR46513:SF13">
    <property type="entry name" value="EGF-LIKE DOMAIN-CONTAINING PROTEIN"/>
    <property type="match status" value="1"/>
</dbReference>
<feature type="non-terminal residue" evidence="8">
    <location>
        <position position="301"/>
    </location>
</feature>
<evidence type="ECO:0000313" key="9">
    <source>
        <dbReference type="Proteomes" id="UP000092124"/>
    </source>
</evidence>
<evidence type="ECO:0000259" key="7">
    <source>
        <dbReference type="Pfam" id="PF16472"/>
    </source>
</evidence>
<sequence>MDGKSLKILFTGNLEHLEFVTLDIQEQKLYWAVTSRGVIERGNVDGTERMILVHHLAHPWGLAVHGSFLYYSDEQYEVIERVDKSSGSNKVVLRDNVPNLRGLRVYHRRRNLYFTNAFVYETLIEVLRINTTYRRVLLKVTVDMPRHIVVDPKNRYLFWADYGQKPKIERSFLDCTNRTVLVSEGIVTPRGLAMDHSTGYIYWVDDSLDIIARIHLDGGESQVVRYGSRYPTPYGITVFGESIIWVDRNLKKIFQASKEPGNTDPPVVIRDNVNLLRDVTIFDEHVQPLSPAELNNNPCLQ</sequence>
<dbReference type="STRING" id="56216.A0A1A6FYF0"/>
<dbReference type="Pfam" id="PF16472">
    <property type="entry name" value="DUF5050"/>
    <property type="match status" value="1"/>
</dbReference>
<dbReference type="AlphaFoldDB" id="A0A1A6FYF0"/>
<feature type="repeat" description="LDL-receptor class B" evidence="6">
    <location>
        <begin position="155"/>
        <end position="198"/>
    </location>
</feature>
<organism evidence="8 9">
    <name type="scientific">Neotoma lepida</name>
    <name type="common">Desert woodrat</name>
    <dbReference type="NCBI Taxonomy" id="56216"/>
    <lineage>
        <taxon>Eukaryota</taxon>
        <taxon>Metazoa</taxon>
        <taxon>Chordata</taxon>
        <taxon>Craniata</taxon>
        <taxon>Vertebrata</taxon>
        <taxon>Euteleostomi</taxon>
        <taxon>Mammalia</taxon>
        <taxon>Eutheria</taxon>
        <taxon>Euarchontoglires</taxon>
        <taxon>Glires</taxon>
        <taxon>Rodentia</taxon>
        <taxon>Myomorpha</taxon>
        <taxon>Muroidea</taxon>
        <taxon>Cricetidae</taxon>
        <taxon>Neotominae</taxon>
        <taxon>Neotoma</taxon>
    </lineage>
</organism>
<dbReference type="EMBL" id="LZPO01109957">
    <property type="protein sequence ID" value="OBS58951.1"/>
    <property type="molecule type" value="Genomic_DNA"/>
</dbReference>
<dbReference type="InterPro" id="IPR050778">
    <property type="entry name" value="Cueball_EGF_LRP_Nidogen"/>
</dbReference>
<evidence type="ECO:0000256" key="2">
    <source>
        <dbReference type="ARBA" id="ARBA00022729"/>
    </source>
</evidence>
<dbReference type="SMART" id="SM00135">
    <property type="entry name" value="LY"/>
    <property type="match status" value="5"/>
</dbReference>
<accession>A0A1A6FYF0</accession>
<evidence type="ECO:0000313" key="8">
    <source>
        <dbReference type="EMBL" id="OBS58951.1"/>
    </source>
</evidence>
<feature type="repeat" description="LDL-receptor class B" evidence="6">
    <location>
        <begin position="27"/>
        <end position="68"/>
    </location>
</feature>
<keyword evidence="5" id="KW-0325">Glycoprotein</keyword>
<feature type="domain" description="Prolow-density lipoprotein receptor-related protein 1-like beta-propeller" evidence="7">
    <location>
        <begin position="19"/>
        <end position="228"/>
    </location>
</feature>
<dbReference type="Proteomes" id="UP000092124">
    <property type="component" value="Unassembled WGS sequence"/>
</dbReference>
<dbReference type="InterPro" id="IPR011042">
    <property type="entry name" value="6-blade_b-propeller_TolB-like"/>
</dbReference>
<dbReference type="PROSITE" id="PS51120">
    <property type="entry name" value="LDLRB"/>
    <property type="match status" value="3"/>
</dbReference>
<name>A0A1A6FYF0_NEOLE</name>
<dbReference type="InterPro" id="IPR032485">
    <property type="entry name" value="LRP1-like_beta_prop"/>
</dbReference>
<evidence type="ECO:0000256" key="6">
    <source>
        <dbReference type="PROSITE-ProRule" id="PRU00461"/>
    </source>
</evidence>
<dbReference type="FunFam" id="2.120.10.30:FF:000241">
    <property type="entry name" value="Low-density lipoprotein receptor-related protein 6"/>
    <property type="match status" value="1"/>
</dbReference>
<keyword evidence="9" id="KW-1185">Reference proteome</keyword>
<dbReference type="PANTHER" id="PTHR46513">
    <property type="entry name" value="VITELLOGENIN RECEPTOR-LIKE PROTEIN-RELATED-RELATED"/>
    <property type="match status" value="1"/>
</dbReference>
<comment type="caution">
    <text evidence="8">The sequence shown here is derived from an EMBL/GenBank/DDBJ whole genome shotgun (WGS) entry which is preliminary data.</text>
</comment>
<proteinExistence type="predicted"/>
<dbReference type="InterPro" id="IPR000033">
    <property type="entry name" value="LDLR_classB_rpt"/>
</dbReference>
<reference evidence="8 9" key="1">
    <citation type="submission" date="2016-06" db="EMBL/GenBank/DDBJ databases">
        <title>The Draft Genome Sequence and Annotation of the Desert Woodrat Neotoma lepida.</title>
        <authorList>
            <person name="Campbell M."/>
            <person name="Oakeson K.F."/>
            <person name="Yandell M."/>
            <person name="Halpert J.R."/>
            <person name="Dearing D."/>
        </authorList>
    </citation>
    <scope>NUCLEOTIDE SEQUENCE [LARGE SCALE GENOMIC DNA]</scope>
    <source>
        <strain evidence="8">417</strain>
        <tissue evidence="8">Liver</tissue>
    </source>
</reference>
<keyword evidence="3" id="KW-0677">Repeat</keyword>
<evidence type="ECO:0000256" key="1">
    <source>
        <dbReference type="ARBA" id="ARBA00022536"/>
    </source>
</evidence>
<evidence type="ECO:0000256" key="3">
    <source>
        <dbReference type="ARBA" id="ARBA00022737"/>
    </source>
</evidence>
<gene>
    <name evidence="8" type="ORF">A6R68_09924</name>
</gene>
<dbReference type="OrthoDB" id="21182at2759"/>
<dbReference type="SUPFAM" id="SSF101898">
    <property type="entry name" value="NHL repeat"/>
    <property type="match status" value="1"/>
</dbReference>
<keyword evidence="4" id="KW-1015">Disulfide bond</keyword>
<dbReference type="Gene3D" id="2.120.10.30">
    <property type="entry name" value="TolB, C-terminal domain"/>
    <property type="match status" value="2"/>
</dbReference>
<keyword evidence="2" id="KW-0732">Signal</keyword>